<evidence type="ECO:0000313" key="1">
    <source>
        <dbReference type="EMBL" id="QJA66690.1"/>
    </source>
</evidence>
<protein>
    <submittedName>
        <fullName evidence="1">Uncharacterized protein</fullName>
    </submittedName>
</protein>
<organism evidence="1">
    <name type="scientific">viral metagenome</name>
    <dbReference type="NCBI Taxonomy" id="1070528"/>
    <lineage>
        <taxon>unclassified sequences</taxon>
        <taxon>metagenomes</taxon>
        <taxon>organismal metagenomes</taxon>
    </lineage>
</organism>
<proteinExistence type="predicted"/>
<gene>
    <name evidence="1" type="ORF">MM415B00340_0074</name>
</gene>
<dbReference type="AlphaFoldDB" id="A0A6M3J9Z6"/>
<dbReference type="EMBL" id="MT141558">
    <property type="protein sequence ID" value="QJA66690.1"/>
    <property type="molecule type" value="Genomic_DNA"/>
</dbReference>
<accession>A0A6M3J9Z6</accession>
<reference evidence="1" key="1">
    <citation type="submission" date="2020-03" db="EMBL/GenBank/DDBJ databases">
        <title>The deep terrestrial virosphere.</title>
        <authorList>
            <person name="Holmfeldt K."/>
            <person name="Nilsson E."/>
            <person name="Simone D."/>
            <person name="Lopez-Fernandez M."/>
            <person name="Wu X."/>
            <person name="de Brujin I."/>
            <person name="Lundin D."/>
            <person name="Andersson A."/>
            <person name="Bertilsson S."/>
            <person name="Dopson M."/>
        </authorList>
    </citation>
    <scope>NUCLEOTIDE SEQUENCE</scope>
    <source>
        <strain evidence="1">MM415B00340</strain>
    </source>
</reference>
<sequence length="218" mass="23014">MRVSRIFTSLLVILLFLGTYNYSRAADSPISGLTEDTKPASSDYVLTVDVSDTSMAATGTNKKVQVQNLVQGLASQTISGTTLAKNNRYFEIGTFFGHAGVSPFPTSSVSPYLKSGASIWAICPADGVLQEIHLVLESENTGYVQVWKANMRLPTSSDIITSSSGVSTIAGVTCFDGSPAASGASTFTAGDVVVFYLGPEMAGTTTQRLYVGLKILKD</sequence>
<name>A0A6M3J9Z6_9ZZZZ</name>